<evidence type="ECO:0000256" key="1">
    <source>
        <dbReference type="SAM" id="MobiDB-lite"/>
    </source>
</evidence>
<proteinExistence type="predicted"/>
<organism evidence="2 3">
    <name type="scientific">Prunus dulcis</name>
    <name type="common">Almond</name>
    <name type="synonym">Amygdalus dulcis</name>
    <dbReference type="NCBI Taxonomy" id="3755"/>
    <lineage>
        <taxon>Eukaryota</taxon>
        <taxon>Viridiplantae</taxon>
        <taxon>Streptophyta</taxon>
        <taxon>Embryophyta</taxon>
        <taxon>Tracheophyta</taxon>
        <taxon>Spermatophyta</taxon>
        <taxon>Magnoliopsida</taxon>
        <taxon>eudicotyledons</taxon>
        <taxon>Gunneridae</taxon>
        <taxon>Pentapetalae</taxon>
        <taxon>rosids</taxon>
        <taxon>fabids</taxon>
        <taxon>Rosales</taxon>
        <taxon>Rosaceae</taxon>
        <taxon>Amygdaloideae</taxon>
        <taxon>Amygdaleae</taxon>
        <taxon>Prunus</taxon>
    </lineage>
</organism>
<reference evidence="2 3" key="1">
    <citation type="journal article" date="2022" name="G3 (Bethesda)">
        <title>Whole-genome sequence and methylome profiling of the almond [Prunus dulcis (Mill.) D.A. Webb] cultivar 'Nonpareil'.</title>
        <authorList>
            <person name="D'Amico-Willman K.M."/>
            <person name="Ouma W.Z."/>
            <person name="Meulia T."/>
            <person name="Sideli G.M."/>
            <person name="Gradziel T.M."/>
            <person name="Fresnedo-Ramirez J."/>
        </authorList>
    </citation>
    <scope>NUCLEOTIDE SEQUENCE [LARGE SCALE GENOMIC DNA]</scope>
    <source>
        <strain evidence="2">Clone GOH B32 T37-40</strain>
    </source>
</reference>
<comment type="caution">
    <text evidence="2">The sequence shown here is derived from an EMBL/GenBank/DDBJ whole genome shotgun (WGS) entry which is preliminary data.</text>
</comment>
<name>A0AAD4VNH5_PRUDU</name>
<keyword evidence="3" id="KW-1185">Reference proteome</keyword>
<evidence type="ECO:0000313" key="3">
    <source>
        <dbReference type="Proteomes" id="UP001054821"/>
    </source>
</evidence>
<accession>A0AAD4VNH5</accession>
<feature type="compositionally biased region" description="Polar residues" evidence="1">
    <location>
        <begin position="112"/>
        <end position="122"/>
    </location>
</feature>
<evidence type="ECO:0000313" key="2">
    <source>
        <dbReference type="EMBL" id="KAI5328340.1"/>
    </source>
</evidence>
<feature type="region of interest" description="Disordered" evidence="1">
    <location>
        <begin position="91"/>
        <end position="122"/>
    </location>
</feature>
<dbReference type="AlphaFoldDB" id="A0AAD4VNH5"/>
<dbReference type="EMBL" id="JAJFAZ020000005">
    <property type="protein sequence ID" value="KAI5328340.1"/>
    <property type="molecule type" value="Genomic_DNA"/>
</dbReference>
<gene>
    <name evidence="2" type="ORF">L3X38_027737</name>
</gene>
<dbReference type="Proteomes" id="UP001054821">
    <property type="component" value="Chromosome 5"/>
</dbReference>
<protein>
    <submittedName>
        <fullName evidence="2">Uncharacterized protein</fullName>
    </submittedName>
</protein>
<sequence>MNIVHAFQGLYKETPIPKRGGQKNQRNLTFRRLIPSEDIISLSWASHVSNHFFASTKTNPNISRETTNPVPTFPATNNPFLIFPATISIQFPPPNRRQNPMQGRPQPWHPYSENSNWHKSNH</sequence>